<dbReference type="PRINTS" id="PR00176">
    <property type="entry name" value="NANEUSMPORT"/>
</dbReference>
<evidence type="ECO:0000256" key="6">
    <source>
        <dbReference type="SAM" id="MobiDB-lite"/>
    </source>
</evidence>
<comment type="subcellular location">
    <subcellularLocation>
        <location evidence="1">Membrane</location>
        <topology evidence="1">Multi-pass membrane protein</topology>
    </subcellularLocation>
</comment>
<keyword evidence="4 7" id="KW-1133">Transmembrane helix</keyword>
<feature type="compositionally biased region" description="Basic and acidic residues" evidence="6">
    <location>
        <begin position="1"/>
        <end position="14"/>
    </location>
</feature>
<dbReference type="PANTHER" id="PTHR42948:SF1">
    <property type="entry name" value="TRANSPORTER"/>
    <property type="match status" value="1"/>
</dbReference>
<feature type="transmembrane region" description="Helical" evidence="7">
    <location>
        <begin position="165"/>
        <end position="182"/>
    </location>
</feature>
<feature type="transmembrane region" description="Helical" evidence="7">
    <location>
        <begin position="105"/>
        <end position="135"/>
    </location>
</feature>
<dbReference type="InterPro" id="IPR000175">
    <property type="entry name" value="Na/ntran_symport"/>
</dbReference>
<evidence type="ECO:0000256" key="4">
    <source>
        <dbReference type="ARBA" id="ARBA00022989"/>
    </source>
</evidence>
<reference evidence="8 9" key="1">
    <citation type="submission" date="2015-07" db="EMBL/GenBank/DDBJ databases">
        <title>Genome sequence of Ornatilinea apprima DSM 23815.</title>
        <authorList>
            <person name="Hemp J."/>
            <person name="Ward L.M."/>
            <person name="Pace L.A."/>
            <person name="Fischer W.W."/>
        </authorList>
    </citation>
    <scope>NUCLEOTIDE SEQUENCE [LARGE SCALE GENOMIC DNA]</scope>
    <source>
        <strain evidence="8 9">P3M-1</strain>
    </source>
</reference>
<feature type="transmembrane region" description="Helical" evidence="7">
    <location>
        <begin position="26"/>
        <end position="47"/>
    </location>
</feature>
<name>A0A0P6X5C8_9CHLR</name>
<dbReference type="RefSeq" id="WP_075062309.1">
    <property type="nucleotide sequence ID" value="NZ_LGCL01000019.1"/>
</dbReference>
<dbReference type="AlphaFoldDB" id="A0A0P6X5C8"/>
<dbReference type="GO" id="GO:0016020">
    <property type="term" value="C:membrane"/>
    <property type="evidence" value="ECO:0007669"/>
    <property type="project" value="UniProtKB-SubCell"/>
</dbReference>
<feature type="transmembrane region" description="Helical" evidence="7">
    <location>
        <begin position="361"/>
        <end position="384"/>
    </location>
</feature>
<dbReference type="SUPFAM" id="SSF161070">
    <property type="entry name" value="SNF-like"/>
    <property type="match status" value="1"/>
</dbReference>
<dbReference type="InterPro" id="IPR037272">
    <property type="entry name" value="SNS_sf"/>
</dbReference>
<dbReference type="STRING" id="1134406.ADN00_07225"/>
<feature type="region of interest" description="Disordered" evidence="6">
    <location>
        <begin position="1"/>
        <end position="22"/>
    </location>
</feature>
<dbReference type="InterPro" id="IPR047218">
    <property type="entry name" value="YocR/YhdH-like"/>
</dbReference>
<dbReference type="Pfam" id="PF00209">
    <property type="entry name" value="SNF"/>
    <property type="match status" value="2"/>
</dbReference>
<evidence type="ECO:0000256" key="1">
    <source>
        <dbReference type="ARBA" id="ARBA00004141"/>
    </source>
</evidence>
<evidence type="ECO:0000256" key="3">
    <source>
        <dbReference type="ARBA" id="ARBA00022692"/>
    </source>
</evidence>
<accession>A0A0P6X5C8</accession>
<gene>
    <name evidence="8" type="ORF">ADN00_07225</name>
</gene>
<feature type="transmembrane region" description="Helical" evidence="7">
    <location>
        <begin position="404"/>
        <end position="422"/>
    </location>
</feature>
<feature type="transmembrane region" description="Helical" evidence="7">
    <location>
        <begin position="194"/>
        <end position="212"/>
    </location>
</feature>
<comment type="caution">
    <text evidence="8">The sequence shown here is derived from an EMBL/GenBank/DDBJ whole genome shotgun (WGS) entry which is preliminary data.</text>
</comment>
<feature type="transmembrane region" description="Helical" evidence="7">
    <location>
        <begin position="275"/>
        <end position="297"/>
    </location>
</feature>
<dbReference type="PATRIC" id="fig|1134406.4.peg.3265"/>
<dbReference type="OrthoDB" id="9762833at2"/>
<proteinExistence type="predicted"/>
<evidence type="ECO:0000256" key="2">
    <source>
        <dbReference type="ARBA" id="ARBA00022448"/>
    </source>
</evidence>
<evidence type="ECO:0000256" key="5">
    <source>
        <dbReference type="ARBA" id="ARBA00023136"/>
    </source>
</evidence>
<feature type="transmembrane region" description="Helical" evidence="7">
    <location>
        <begin position="322"/>
        <end position="349"/>
    </location>
</feature>
<evidence type="ECO:0000256" key="7">
    <source>
        <dbReference type="SAM" id="Phobius"/>
    </source>
</evidence>
<evidence type="ECO:0000313" key="9">
    <source>
        <dbReference type="Proteomes" id="UP000050417"/>
    </source>
</evidence>
<dbReference type="CDD" id="cd10336">
    <property type="entry name" value="SLC6sbd_Tyt1-Like"/>
    <property type="match status" value="1"/>
</dbReference>
<keyword evidence="2" id="KW-0813">Transport</keyword>
<dbReference type="EMBL" id="LGCL01000019">
    <property type="protein sequence ID" value="KPL78253.1"/>
    <property type="molecule type" value="Genomic_DNA"/>
</dbReference>
<keyword evidence="3 7" id="KW-0812">Transmembrane</keyword>
<dbReference type="Proteomes" id="UP000050417">
    <property type="component" value="Unassembled WGS sequence"/>
</dbReference>
<dbReference type="PROSITE" id="PS50267">
    <property type="entry name" value="NA_NEUROTRAN_SYMP_3"/>
    <property type="match status" value="1"/>
</dbReference>
<dbReference type="NCBIfam" id="NF037979">
    <property type="entry name" value="Na_transp"/>
    <property type="match status" value="1"/>
</dbReference>
<keyword evidence="9" id="KW-1185">Reference proteome</keyword>
<feature type="transmembrane region" description="Helical" evidence="7">
    <location>
        <begin position="443"/>
        <end position="462"/>
    </location>
</feature>
<evidence type="ECO:0000313" key="8">
    <source>
        <dbReference type="EMBL" id="KPL78253.1"/>
    </source>
</evidence>
<sequence length="468" mass="50077">MELEHELESGKAKDAAASGGKQRDGFTTALGVIAATLGSAVGLGNIWKFPSITGQNGGAAFIIVYLISTLLVGLPVMITEQMLGRKARKDAISTLRELAPKKQPWWLAGAAGVLAAFLIMAFYTEVAGWVFAYIYKSVVGGFLSTDPAVTSQAFVDLITNPMQSLLWQWVVLVVIGAILMMGVSKGIEATTKRLMPILFLLLVAIGIRSLTLEGAGEGLRFLLQPDFSKVTWTTVLVAMGLAFFKLSTGMGTMITYGSYFREEQNIPGTATKVMLADLLVSMLAGIAIFPAVFAFGFEVDAGPSLLFITIPAVFASMPLGNIFMVLFFILAGIAATGAMLSLLEVPVAFINEKMHISRPVATVITVVLLALIGSTAALSSSTLADVKVFGFTFFDLFDYTTSNILLPVGGLFIALFAGWVWGKDRIVDALTNSGALKNEWVVKAFYVVIKFVTPVLLILVLLRGLSII</sequence>
<organism evidence="8 9">
    <name type="scientific">Ornatilinea apprima</name>
    <dbReference type="NCBI Taxonomy" id="1134406"/>
    <lineage>
        <taxon>Bacteria</taxon>
        <taxon>Bacillati</taxon>
        <taxon>Chloroflexota</taxon>
        <taxon>Anaerolineae</taxon>
        <taxon>Anaerolineales</taxon>
        <taxon>Anaerolineaceae</taxon>
        <taxon>Ornatilinea</taxon>
    </lineage>
</organism>
<dbReference type="PANTHER" id="PTHR42948">
    <property type="entry name" value="TRANSPORTER"/>
    <property type="match status" value="1"/>
</dbReference>
<keyword evidence="5 7" id="KW-0472">Membrane</keyword>
<protein>
    <submittedName>
        <fullName evidence="8">Transporter</fullName>
    </submittedName>
</protein>
<feature type="transmembrane region" description="Helical" evidence="7">
    <location>
        <begin position="59"/>
        <end position="79"/>
    </location>
</feature>
<feature type="transmembrane region" description="Helical" evidence="7">
    <location>
        <begin position="232"/>
        <end position="254"/>
    </location>
</feature>